<gene>
    <name evidence="3" type="ORF">BGHDH14_bgh01031</name>
</gene>
<feature type="transmembrane region" description="Helical" evidence="2">
    <location>
        <begin position="350"/>
        <end position="370"/>
    </location>
</feature>
<dbReference type="InParanoid" id="N1JI68"/>
<comment type="caution">
    <text evidence="3">The sequence shown here is derived from an EMBL/GenBank/DDBJ whole genome shotgun (WGS) entry which is preliminary data.</text>
</comment>
<dbReference type="GO" id="GO:0055085">
    <property type="term" value="P:transmembrane transport"/>
    <property type="evidence" value="ECO:0007669"/>
    <property type="project" value="InterPro"/>
</dbReference>
<feature type="transmembrane region" description="Helical" evidence="2">
    <location>
        <begin position="491"/>
        <end position="510"/>
    </location>
</feature>
<name>N1JI68_BLUG1</name>
<keyword evidence="2" id="KW-1133">Transmembrane helix</keyword>
<evidence type="ECO:0000256" key="1">
    <source>
        <dbReference type="SAM" id="MobiDB-lite"/>
    </source>
</evidence>
<dbReference type="Pfam" id="PF04120">
    <property type="entry name" value="Iron_permease"/>
    <property type="match status" value="4"/>
</dbReference>
<dbReference type="OrthoDB" id="2224262at2759"/>
<dbReference type="eggNOG" id="ENOG502QRCK">
    <property type="taxonomic scope" value="Eukaryota"/>
</dbReference>
<feature type="transmembrane region" description="Helical" evidence="2">
    <location>
        <begin position="382"/>
        <end position="402"/>
    </location>
</feature>
<dbReference type="EMBL" id="CAUH01007104">
    <property type="protein sequence ID" value="CCU82823.1"/>
    <property type="molecule type" value="Genomic_DNA"/>
</dbReference>
<feature type="transmembrane region" description="Helical" evidence="2">
    <location>
        <begin position="569"/>
        <end position="590"/>
    </location>
</feature>
<reference evidence="3 4" key="1">
    <citation type="journal article" date="2010" name="Science">
        <title>Genome expansion and gene loss in powdery mildew fungi reveal tradeoffs in extreme parasitism.</title>
        <authorList>
            <person name="Spanu P.D."/>
            <person name="Abbott J.C."/>
            <person name="Amselem J."/>
            <person name="Burgis T.A."/>
            <person name="Soanes D.M."/>
            <person name="Stueber K."/>
            <person name="Ver Loren van Themaat E."/>
            <person name="Brown J.K.M."/>
            <person name="Butcher S.A."/>
            <person name="Gurr S.J."/>
            <person name="Lebrun M.-H."/>
            <person name="Ridout C.J."/>
            <person name="Schulze-Lefert P."/>
            <person name="Talbot N.J."/>
            <person name="Ahmadinejad N."/>
            <person name="Ametz C."/>
            <person name="Barton G.R."/>
            <person name="Benjdia M."/>
            <person name="Bidzinski P."/>
            <person name="Bindschedler L.V."/>
            <person name="Both M."/>
            <person name="Brewer M.T."/>
            <person name="Cadle-Davidson L."/>
            <person name="Cadle-Davidson M.M."/>
            <person name="Collemare J."/>
            <person name="Cramer R."/>
            <person name="Frenkel O."/>
            <person name="Godfrey D."/>
            <person name="Harriman J."/>
            <person name="Hoede C."/>
            <person name="King B.C."/>
            <person name="Klages S."/>
            <person name="Kleemann J."/>
            <person name="Knoll D."/>
            <person name="Koti P.S."/>
            <person name="Kreplak J."/>
            <person name="Lopez-Ruiz F.J."/>
            <person name="Lu X."/>
            <person name="Maekawa T."/>
            <person name="Mahanil S."/>
            <person name="Micali C."/>
            <person name="Milgroom M.G."/>
            <person name="Montana G."/>
            <person name="Noir S."/>
            <person name="O'Connell R.J."/>
            <person name="Oberhaensli S."/>
            <person name="Parlange F."/>
            <person name="Pedersen C."/>
            <person name="Quesneville H."/>
            <person name="Reinhardt R."/>
            <person name="Rott M."/>
            <person name="Sacristan S."/>
            <person name="Schmidt S.M."/>
            <person name="Schoen M."/>
            <person name="Skamnioti P."/>
            <person name="Sommer H."/>
            <person name="Stephens A."/>
            <person name="Takahara H."/>
            <person name="Thordal-Christensen H."/>
            <person name="Vigouroux M."/>
            <person name="Wessling R."/>
            <person name="Wicker T."/>
            <person name="Panstruga R."/>
        </authorList>
    </citation>
    <scope>NUCLEOTIDE SEQUENCE [LARGE SCALE GENOMIC DNA]</scope>
    <source>
        <strain evidence="3">DH14</strain>
    </source>
</reference>
<feature type="region of interest" description="Disordered" evidence="1">
    <location>
        <begin position="56"/>
        <end position="80"/>
    </location>
</feature>
<dbReference type="STRING" id="546991.N1JI68"/>
<sequence length="646" mass="71954">MRRRNQIEEVAASAYRRRVSIASILIRDAGQPLNLPWSEWIFPTVSLAPLQSPARDLMRSTSPSPKNIECKGGSTDSMRGPAGPRLLSDGNVSSFWPITSDWCGWGSRPTLSTPASVYQEASDIRQWIHGGESIGYMDFGRIKSSIFPERSPIFAAAKTHHVTDEVARQAPYRAPNSSITFCDKDVSADHSALSASHDVASFRTPNVFDKITKLAGSRITFLSILIMILIWLALGLVFGMGDTWQIVFQNASSIQVYVTDILLIRQQQNAGRALMATIAELQSRGKTFVRLFPHIPESKYMNTSLEETQKVNSHVKDFNEKYNESEHLETAKPSRYDYVWIKSCQAVAKVLGSVWAYILYWIGIGAWIALGPSFKFSNTWQLYVNTATALVLTFTSVFLQNIQQSQEDKLAKLLEQAIKIDIVIEQNIRALTGDQRLNPIFTIPVPSRSAMERLIDGFADIMGSGVGVIISLLFTAVWVGVGPKLKFDDNWWLIIGTFTGLVGFIDGFVLRSLYYVEEVNAKVQFQELAEAEGAVLQRLNIPYTPLDKPKKGRAERLSLVISDICGHRYASIGSVGIVIGLLVAASAMLWSETAQLLCNTPTMIVEGFLLLVLIQAHNHTNDERKSDFGGLLKRKLLLQEFIQTLD</sequence>
<evidence type="ECO:0000313" key="3">
    <source>
        <dbReference type="EMBL" id="CCU82823.1"/>
    </source>
</evidence>
<evidence type="ECO:0000313" key="4">
    <source>
        <dbReference type="Proteomes" id="UP000015441"/>
    </source>
</evidence>
<dbReference type="Proteomes" id="UP000015441">
    <property type="component" value="Unassembled WGS sequence"/>
</dbReference>
<feature type="transmembrane region" description="Helical" evidence="2">
    <location>
        <begin position="219"/>
        <end position="240"/>
    </location>
</feature>
<accession>N1JI68</accession>
<keyword evidence="4" id="KW-1185">Reference proteome</keyword>
<protein>
    <submittedName>
        <fullName evidence="3">Putative low-affinity iron/zinc ion transport protein fet4</fullName>
    </submittedName>
</protein>
<dbReference type="HOGENOM" id="CLU_028340_0_0_1"/>
<dbReference type="InterPro" id="IPR007251">
    <property type="entry name" value="Iron_permease_Fet4"/>
</dbReference>
<keyword evidence="2" id="KW-0472">Membrane</keyword>
<organism evidence="3 4">
    <name type="scientific">Blumeria graminis f. sp. hordei (strain DH14)</name>
    <name type="common">Barley powdery mildew</name>
    <name type="synonym">Oidium monilioides f. sp. hordei</name>
    <dbReference type="NCBI Taxonomy" id="546991"/>
    <lineage>
        <taxon>Eukaryota</taxon>
        <taxon>Fungi</taxon>
        <taxon>Dikarya</taxon>
        <taxon>Ascomycota</taxon>
        <taxon>Pezizomycotina</taxon>
        <taxon>Leotiomycetes</taxon>
        <taxon>Erysiphales</taxon>
        <taxon>Erysiphaceae</taxon>
        <taxon>Blumeria</taxon>
        <taxon>Blumeria hordei</taxon>
    </lineage>
</organism>
<dbReference type="AlphaFoldDB" id="N1JI68"/>
<proteinExistence type="predicted"/>
<keyword evidence="2" id="KW-0812">Transmembrane</keyword>
<dbReference type="FunCoup" id="N1JI68">
    <property type="interactions" value="225"/>
</dbReference>
<evidence type="ECO:0000256" key="2">
    <source>
        <dbReference type="SAM" id="Phobius"/>
    </source>
</evidence>
<feature type="transmembrane region" description="Helical" evidence="2">
    <location>
        <begin position="458"/>
        <end position="479"/>
    </location>
</feature>